<organism evidence="1 2">
    <name type="scientific">Allofrancisella inopinata</name>
    <dbReference type="NCBI Taxonomy" id="1085647"/>
    <lineage>
        <taxon>Bacteria</taxon>
        <taxon>Pseudomonadati</taxon>
        <taxon>Pseudomonadota</taxon>
        <taxon>Gammaproteobacteria</taxon>
        <taxon>Thiotrichales</taxon>
        <taxon>Francisellaceae</taxon>
        <taxon>Allofrancisella</taxon>
    </lineage>
</organism>
<dbReference type="EMBL" id="CP038241">
    <property type="protein sequence ID" value="QIV95616.1"/>
    <property type="molecule type" value="Genomic_DNA"/>
</dbReference>
<proteinExistence type="predicted"/>
<accession>A0AAE6YHB5</accession>
<reference evidence="1 2" key="1">
    <citation type="submission" date="2019-03" db="EMBL/GenBank/DDBJ databases">
        <title>Complete Genome Sequence of Allofrancisella inopinata Strain SYSU YG23 Isolated from Water-Cooling Systems in China.</title>
        <authorList>
            <person name="Ohrman C."/>
            <person name="Uneklint I."/>
            <person name="Sjodin A."/>
        </authorList>
    </citation>
    <scope>NUCLEOTIDE SEQUENCE [LARGE SCALE GENOMIC DNA]</scope>
    <source>
        <strain evidence="1 2">SYSU YG23</strain>
    </source>
</reference>
<dbReference type="AlphaFoldDB" id="A0AAE6YHB5"/>
<gene>
    <name evidence="1" type="ORF">E4K63_01680</name>
</gene>
<dbReference type="KEGG" id="aii:E4K63_01680"/>
<dbReference type="Proteomes" id="UP000502004">
    <property type="component" value="Chromosome"/>
</dbReference>
<protein>
    <submittedName>
        <fullName evidence="1">Uncharacterized protein</fullName>
    </submittedName>
</protein>
<keyword evidence="2" id="KW-1185">Reference proteome</keyword>
<dbReference type="RefSeq" id="WP_166666902.1">
    <property type="nucleotide sequence ID" value="NZ_CP038241.1"/>
</dbReference>
<evidence type="ECO:0000313" key="2">
    <source>
        <dbReference type="Proteomes" id="UP000502004"/>
    </source>
</evidence>
<sequence>MILKFTIDYSVGNNFHETNIKYIIYEVQRFWSDQTATIPHSKASNYNENCTRLGQLEKWEKYINSRYINQSYVELDAIFSKMTPLKYQSSHKAYQRICFDRSVLTRKYQPHFIAICVDPSQKTNFSLNFTQKQKLYNLYMLSGKNIVIKGSASNGNANKFHRGISFNELIAALESHVKTDKAGQVTVEEVVMYNYKKYENVYKYGNLKHPGIYRRDMVIYNSISKKVDFYPVYLNILNTEMSTNNHDHKTGANVYERGYFANDPRKFKLKSLDKKEHVEFLVNVSEAMISYYENPLSYIEDNLFYCSRDVCAIK</sequence>
<evidence type="ECO:0000313" key="1">
    <source>
        <dbReference type="EMBL" id="QIV95616.1"/>
    </source>
</evidence>
<name>A0AAE6YHB5_9GAMM</name>